<sequence length="47" mass="5338">MVSGFIGTIKDGVNEYELKMRAIQTIIEPTQSRRGPHSARLRPLWPS</sequence>
<organism evidence="1">
    <name type="scientific">Siphoviridae sp. ctxOE3</name>
    <dbReference type="NCBI Taxonomy" id="2826519"/>
    <lineage>
        <taxon>Viruses</taxon>
        <taxon>Duplodnaviria</taxon>
        <taxon>Heunggongvirae</taxon>
        <taxon>Uroviricota</taxon>
        <taxon>Caudoviricetes</taxon>
    </lineage>
</organism>
<name>A0A8S5NFW2_9CAUD</name>
<proteinExistence type="predicted"/>
<accession>A0A8S5NFW2</accession>
<reference evidence="1" key="1">
    <citation type="journal article" date="2021" name="Proc. Natl. Acad. Sci. U.S.A.">
        <title>A Catalog of Tens of Thousands of Viruses from Human Metagenomes Reveals Hidden Associations with Chronic Diseases.</title>
        <authorList>
            <person name="Tisza M.J."/>
            <person name="Buck C.B."/>
        </authorList>
    </citation>
    <scope>NUCLEOTIDE SEQUENCE</scope>
    <source>
        <strain evidence="1">CtxOE3</strain>
    </source>
</reference>
<evidence type="ECO:0000313" key="1">
    <source>
        <dbReference type="EMBL" id="DAD93725.1"/>
    </source>
</evidence>
<dbReference type="EMBL" id="BK015165">
    <property type="protein sequence ID" value="DAD93725.1"/>
    <property type="molecule type" value="Genomic_DNA"/>
</dbReference>
<protein>
    <submittedName>
        <fullName evidence="1">Uncharacterized protein</fullName>
    </submittedName>
</protein>